<dbReference type="GeneID" id="17271007"/>
<dbReference type="PaxDb" id="2903-EOD25461"/>
<keyword evidence="3" id="KW-0732">Signal</keyword>
<dbReference type="STRING" id="2903.R1ER77"/>
<dbReference type="Pfam" id="PF00106">
    <property type="entry name" value="adh_short"/>
    <property type="match status" value="1"/>
</dbReference>
<keyword evidence="5" id="KW-1185">Reference proteome</keyword>
<feature type="signal peptide" evidence="3">
    <location>
        <begin position="1"/>
        <end position="19"/>
    </location>
</feature>
<dbReference type="OMA" id="ICVFASE"/>
<dbReference type="HOGENOM" id="CLU_010194_1_0_1"/>
<reference evidence="4" key="2">
    <citation type="submission" date="2024-10" db="UniProtKB">
        <authorList>
            <consortium name="EnsemblProtists"/>
        </authorList>
    </citation>
    <scope>IDENTIFICATION</scope>
</reference>
<dbReference type="PANTHER" id="PTHR43669:SF3">
    <property type="entry name" value="ALCOHOL DEHYDROGENASE, PUTATIVE (AFU_ORTHOLOGUE AFUA_3G03445)-RELATED"/>
    <property type="match status" value="1"/>
</dbReference>
<evidence type="ECO:0000256" key="3">
    <source>
        <dbReference type="SAM" id="SignalP"/>
    </source>
</evidence>
<dbReference type="InterPro" id="IPR002347">
    <property type="entry name" value="SDR_fam"/>
</dbReference>
<dbReference type="PANTHER" id="PTHR43669">
    <property type="entry name" value="5-KETO-D-GLUCONATE 5-REDUCTASE"/>
    <property type="match status" value="1"/>
</dbReference>
<comment type="similarity">
    <text evidence="1">Belongs to the short-chain dehydrogenases/reductases (SDR) family.</text>
</comment>
<dbReference type="AlphaFoldDB" id="A0A0D3JPM6"/>
<evidence type="ECO:0000313" key="4">
    <source>
        <dbReference type="EnsemblProtists" id="EOD25461"/>
    </source>
</evidence>
<dbReference type="GO" id="GO:0016491">
    <property type="term" value="F:oxidoreductase activity"/>
    <property type="evidence" value="ECO:0007669"/>
    <property type="project" value="UniProtKB-KW"/>
</dbReference>
<protein>
    <submittedName>
        <fullName evidence="4">Uncharacterized protein</fullName>
    </submittedName>
</protein>
<dbReference type="InterPro" id="IPR036291">
    <property type="entry name" value="NAD(P)-bd_dom_sf"/>
</dbReference>
<proteinExistence type="inferred from homology"/>
<organism evidence="4 5">
    <name type="scientific">Emiliania huxleyi (strain CCMP1516)</name>
    <dbReference type="NCBI Taxonomy" id="280463"/>
    <lineage>
        <taxon>Eukaryota</taxon>
        <taxon>Haptista</taxon>
        <taxon>Haptophyta</taxon>
        <taxon>Prymnesiophyceae</taxon>
        <taxon>Isochrysidales</taxon>
        <taxon>Noelaerhabdaceae</taxon>
        <taxon>Emiliania</taxon>
    </lineage>
</organism>
<reference evidence="5" key="1">
    <citation type="journal article" date="2013" name="Nature">
        <title>Pan genome of the phytoplankton Emiliania underpins its global distribution.</title>
        <authorList>
            <person name="Read B.A."/>
            <person name="Kegel J."/>
            <person name="Klute M.J."/>
            <person name="Kuo A."/>
            <person name="Lefebvre S.C."/>
            <person name="Maumus F."/>
            <person name="Mayer C."/>
            <person name="Miller J."/>
            <person name="Monier A."/>
            <person name="Salamov A."/>
            <person name="Young J."/>
            <person name="Aguilar M."/>
            <person name="Claverie J.M."/>
            <person name="Frickenhaus S."/>
            <person name="Gonzalez K."/>
            <person name="Herman E.K."/>
            <person name="Lin Y.C."/>
            <person name="Napier J."/>
            <person name="Ogata H."/>
            <person name="Sarno A.F."/>
            <person name="Shmutz J."/>
            <person name="Schroeder D."/>
            <person name="de Vargas C."/>
            <person name="Verret F."/>
            <person name="von Dassow P."/>
            <person name="Valentin K."/>
            <person name="Van de Peer Y."/>
            <person name="Wheeler G."/>
            <person name="Dacks J.B."/>
            <person name="Delwiche C.F."/>
            <person name="Dyhrman S.T."/>
            <person name="Glockner G."/>
            <person name="John U."/>
            <person name="Richards T."/>
            <person name="Worden A.Z."/>
            <person name="Zhang X."/>
            <person name="Grigoriev I.V."/>
            <person name="Allen A.E."/>
            <person name="Bidle K."/>
            <person name="Borodovsky M."/>
            <person name="Bowler C."/>
            <person name="Brownlee C."/>
            <person name="Cock J.M."/>
            <person name="Elias M."/>
            <person name="Gladyshev V.N."/>
            <person name="Groth M."/>
            <person name="Guda C."/>
            <person name="Hadaegh A."/>
            <person name="Iglesias-Rodriguez M.D."/>
            <person name="Jenkins J."/>
            <person name="Jones B.M."/>
            <person name="Lawson T."/>
            <person name="Leese F."/>
            <person name="Lindquist E."/>
            <person name="Lobanov A."/>
            <person name="Lomsadze A."/>
            <person name="Malik S.B."/>
            <person name="Marsh M.E."/>
            <person name="Mackinder L."/>
            <person name="Mock T."/>
            <person name="Mueller-Roeber B."/>
            <person name="Pagarete A."/>
            <person name="Parker M."/>
            <person name="Probert I."/>
            <person name="Quesneville H."/>
            <person name="Raines C."/>
            <person name="Rensing S.A."/>
            <person name="Riano-Pachon D.M."/>
            <person name="Richier S."/>
            <person name="Rokitta S."/>
            <person name="Shiraiwa Y."/>
            <person name="Soanes D.M."/>
            <person name="van der Giezen M."/>
            <person name="Wahlund T.M."/>
            <person name="Williams B."/>
            <person name="Wilson W."/>
            <person name="Wolfe G."/>
            <person name="Wurch L.L."/>
        </authorList>
    </citation>
    <scope>NUCLEOTIDE SEQUENCE</scope>
</reference>
<sequence length="330" mass="34631">MRGSSVLLPALLAAPFATANRPAVRPLNEQVALVTGASSGIGLQAAKYLAAQGTAVVLAARRTDRLNAAVTEITEAGGRAVVASCDVRRGDMLKAAVTLAEEIFGGLDFVFANAGSFSMGEDELEAAEDEQLAMNVAVNLIGSGLLTLKYALPALKRRGGGAVVFTSSIAAYFNKVTGAAYEQMTAINAASKAGLDSIANVGAGAFARHGIRLYSLNLALYESEMSLGTLGERGSLNQFAAMINPYHKEKAGHPREIAKVIAHIADNSTLWPSGSLVTVDGDSTISSEVFHRARFQPGLPELLGMPSPAELKEHLRDHRGGPYLQVKDEV</sequence>
<keyword evidence="2" id="KW-0560">Oxidoreductase</keyword>
<dbReference type="CDD" id="cd05233">
    <property type="entry name" value="SDR_c"/>
    <property type="match status" value="1"/>
</dbReference>
<dbReference type="RefSeq" id="XP_005777890.1">
    <property type="nucleotide sequence ID" value="XM_005777833.1"/>
</dbReference>
<name>A0A0D3JPM6_EMIH1</name>
<evidence type="ECO:0000313" key="5">
    <source>
        <dbReference type="Proteomes" id="UP000013827"/>
    </source>
</evidence>
<dbReference type="eggNOG" id="KOG0725">
    <property type="taxonomic scope" value="Eukaryota"/>
</dbReference>
<evidence type="ECO:0000256" key="1">
    <source>
        <dbReference type="ARBA" id="ARBA00006484"/>
    </source>
</evidence>
<dbReference type="KEGG" id="ehx:EMIHUDRAFT_237687"/>
<feature type="chain" id="PRO_5044291500" evidence="3">
    <location>
        <begin position="20"/>
        <end position="330"/>
    </location>
</feature>
<evidence type="ECO:0000256" key="2">
    <source>
        <dbReference type="ARBA" id="ARBA00023002"/>
    </source>
</evidence>
<dbReference type="EnsemblProtists" id="EOD25461">
    <property type="protein sequence ID" value="EOD25461"/>
    <property type="gene ID" value="EMIHUDRAFT_237687"/>
</dbReference>
<accession>A0A0D3JPM6</accession>
<dbReference type="PRINTS" id="PR00081">
    <property type="entry name" value="GDHRDH"/>
</dbReference>
<dbReference type="SUPFAM" id="SSF51735">
    <property type="entry name" value="NAD(P)-binding Rossmann-fold domains"/>
    <property type="match status" value="1"/>
</dbReference>
<dbReference type="Gene3D" id="3.40.50.720">
    <property type="entry name" value="NAD(P)-binding Rossmann-like Domain"/>
    <property type="match status" value="1"/>
</dbReference>
<dbReference type="Proteomes" id="UP000013827">
    <property type="component" value="Unassembled WGS sequence"/>
</dbReference>